<feature type="compositionally biased region" description="Basic residues" evidence="1">
    <location>
        <begin position="1"/>
        <end position="10"/>
    </location>
</feature>
<feature type="non-terminal residue" evidence="2">
    <location>
        <position position="147"/>
    </location>
</feature>
<feature type="compositionally biased region" description="Low complexity" evidence="1">
    <location>
        <begin position="69"/>
        <end position="78"/>
    </location>
</feature>
<feature type="compositionally biased region" description="Polar residues" evidence="1">
    <location>
        <begin position="117"/>
        <end position="130"/>
    </location>
</feature>
<feature type="compositionally biased region" description="Basic and acidic residues" evidence="1">
    <location>
        <begin position="134"/>
        <end position="147"/>
    </location>
</feature>
<keyword evidence="3" id="KW-1185">Reference proteome</keyword>
<evidence type="ECO:0000256" key="1">
    <source>
        <dbReference type="SAM" id="MobiDB-lite"/>
    </source>
</evidence>
<accession>A0A0G4MEF6</accession>
<evidence type="ECO:0000313" key="3">
    <source>
        <dbReference type="Proteomes" id="UP000044602"/>
    </source>
</evidence>
<dbReference type="Proteomes" id="UP000044602">
    <property type="component" value="Unassembled WGS sequence"/>
</dbReference>
<organism evidence="2 3">
    <name type="scientific">Verticillium longisporum</name>
    <name type="common">Verticillium dahliae var. longisporum</name>
    <dbReference type="NCBI Taxonomy" id="100787"/>
    <lineage>
        <taxon>Eukaryota</taxon>
        <taxon>Fungi</taxon>
        <taxon>Dikarya</taxon>
        <taxon>Ascomycota</taxon>
        <taxon>Pezizomycotina</taxon>
        <taxon>Sordariomycetes</taxon>
        <taxon>Hypocreomycetidae</taxon>
        <taxon>Glomerellales</taxon>
        <taxon>Plectosphaerellaceae</taxon>
        <taxon>Verticillium</taxon>
    </lineage>
</organism>
<sequence>MPSTHSRRDRHTGWFGGRPASASARRDPEKDRSSGAKWLGLGAGAATLLALLNLRKDKKPARKARSRYTDSYYSYTDSESSRSRAPMPPAGSRRASSRMPPAAAPSGSRRYDDDQSDLTSYLGGSSAGRTNRTRRTEPRAESRYSRR</sequence>
<feature type="compositionally biased region" description="Low complexity" evidence="1">
    <location>
        <begin position="90"/>
        <end position="108"/>
    </location>
</feature>
<feature type="compositionally biased region" description="Basic residues" evidence="1">
    <location>
        <begin position="56"/>
        <end position="66"/>
    </location>
</feature>
<name>A0A0G4MEF6_VERLO</name>
<proteinExistence type="predicted"/>
<feature type="region of interest" description="Disordered" evidence="1">
    <location>
        <begin position="1"/>
        <end position="39"/>
    </location>
</feature>
<reference evidence="2 3" key="1">
    <citation type="submission" date="2015-05" db="EMBL/GenBank/DDBJ databases">
        <authorList>
            <person name="Wang D.B."/>
            <person name="Wang M."/>
        </authorList>
    </citation>
    <scope>NUCLEOTIDE SEQUENCE [LARGE SCALE GENOMIC DNA]</scope>
    <source>
        <strain evidence="2">VL1</strain>
    </source>
</reference>
<dbReference type="EMBL" id="CVQH01022248">
    <property type="protein sequence ID" value="CRK32688.1"/>
    <property type="molecule type" value="Genomic_DNA"/>
</dbReference>
<gene>
    <name evidence="2" type="ORF">BN1708_019075</name>
</gene>
<protein>
    <submittedName>
        <fullName evidence="2">Uncharacterized protein</fullName>
    </submittedName>
</protein>
<feature type="compositionally biased region" description="Basic and acidic residues" evidence="1">
    <location>
        <begin position="24"/>
        <end position="34"/>
    </location>
</feature>
<evidence type="ECO:0000313" key="2">
    <source>
        <dbReference type="EMBL" id="CRK32688.1"/>
    </source>
</evidence>
<dbReference type="AlphaFoldDB" id="A0A0G4MEF6"/>
<feature type="region of interest" description="Disordered" evidence="1">
    <location>
        <begin position="56"/>
        <end position="147"/>
    </location>
</feature>
<dbReference type="STRING" id="100787.A0A0G4MEF6"/>